<evidence type="ECO:0000313" key="3">
    <source>
        <dbReference type="RefSeq" id="XP_017775960.1"/>
    </source>
</evidence>
<feature type="compositionally biased region" description="Basic residues" evidence="1">
    <location>
        <begin position="307"/>
        <end position="317"/>
    </location>
</feature>
<feature type="region of interest" description="Disordered" evidence="1">
    <location>
        <begin position="282"/>
        <end position="317"/>
    </location>
</feature>
<feature type="compositionally biased region" description="Basic and acidic residues" evidence="1">
    <location>
        <begin position="107"/>
        <end position="123"/>
    </location>
</feature>
<feature type="region of interest" description="Disordered" evidence="1">
    <location>
        <begin position="1"/>
        <end position="22"/>
    </location>
</feature>
<reference evidence="3" key="1">
    <citation type="submission" date="2025-08" db="UniProtKB">
        <authorList>
            <consortium name="RefSeq"/>
        </authorList>
    </citation>
    <scope>IDENTIFICATION</scope>
    <source>
        <tissue evidence="3">Whole Larva</tissue>
    </source>
</reference>
<sequence>MSYSKVTVESSSKSGKSAISHKSGVSFGDALTMYDICYDGKTSQSTEVKSLLKKKVPTKPKSASSSAKENKYPTDPKSNKDKENEDKSRKSRISKRFVELFGDDLSDVEKPEKKDNRSDKDNISKLGSKQSRNSNKENEVKSRKNRISKRFVDLFGDDLSDIAKPEKKNNRSDRDSTVNLSKESEDKSKESIISKRFVELFGDDLSHVDKPEENENRSDKDSISKLESKQSRNPSKENEVKSKKRTHESETSPLEPSCKKRIGQGLIDIDINVMYAQTAVKISSKVDKKIDTRRSKEKSSRSGRDRHEKHRSKGVIY</sequence>
<feature type="region of interest" description="Disordered" evidence="1">
    <location>
        <begin position="44"/>
        <end position="190"/>
    </location>
</feature>
<accession>A0ABM1MN10</accession>
<feature type="compositionally biased region" description="Basic and acidic residues" evidence="1">
    <location>
        <begin position="284"/>
        <end position="306"/>
    </location>
</feature>
<keyword evidence="2" id="KW-1185">Reference proteome</keyword>
<name>A0ABM1MN10_NICVS</name>
<feature type="compositionally biased region" description="Basic and acidic residues" evidence="1">
    <location>
        <begin position="68"/>
        <end position="88"/>
    </location>
</feature>
<organism evidence="2 3">
    <name type="scientific">Nicrophorus vespilloides</name>
    <name type="common">Boreal carrion beetle</name>
    <dbReference type="NCBI Taxonomy" id="110193"/>
    <lineage>
        <taxon>Eukaryota</taxon>
        <taxon>Metazoa</taxon>
        <taxon>Ecdysozoa</taxon>
        <taxon>Arthropoda</taxon>
        <taxon>Hexapoda</taxon>
        <taxon>Insecta</taxon>
        <taxon>Pterygota</taxon>
        <taxon>Neoptera</taxon>
        <taxon>Endopterygota</taxon>
        <taxon>Coleoptera</taxon>
        <taxon>Polyphaga</taxon>
        <taxon>Staphyliniformia</taxon>
        <taxon>Silphidae</taxon>
        <taxon>Nicrophorinae</taxon>
        <taxon>Nicrophorus</taxon>
    </lineage>
</organism>
<dbReference type="GeneID" id="108562204"/>
<evidence type="ECO:0000313" key="2">
    <source>
        <dbReference type="Proteomes" id="UP000695000"/>
    </source>
</evidence>
<feature type="compositionally biased region" description="Basic and acidic residues" evidence="1">
    <location>
        <begin position="161"/>
        <end position="190"/>
    </location>
</feature>
<proteinExistence type="predicted"/>
<dbReference type="RefSeq" id="XP_017775960.1">
    <property type="nucleotide sequence ID" value="XM_017920471.1"/>
</dbReference>
<dbReference type="Proteomes" id="UP000695000">
    <property type="component" value="Unplaced"/>
</dbReference>
<feature type="compositionally biased region" description="Basic and acidic residues" evidence="1">
    <location>
        <begin position="204"/>
        <end position="241"/>
    </location>
</feature>
<feature type="region of interest" description="Disordered" evidence="1">
    <location>
        <begin position="204"/>
        <end position="261"/>
    </location>
</feature>
<evidence type="ECO:0000256" key="1">
    <source>
        <dbReference type="SAM" id="MobiDB-lite"/>
    </source>
</evidence>
<protein>
    <submittedName>
        <fullName evidence="3">Arginine/serine-rich protein PNISR-like</fullName>
    </submittedName>
</protein>
<gene>
    <name evidence="3" type="primary">LOC108562204</name>
</gene>